<reference evidence="2 5" key="3">
    <citation type="journal article" date="2022" name="Microbiol. Res.">
        <title>Comparative genome analysis, predicted lifestyle and antimicrobial strategies of Lactococcus carnosus and Lactococcus paracarnosus isolated from meat.</title>
        <authorList>
            <person name="Werum V."/>
            <person name="Ehrmann M."/>
            <person name="Vogel R."/>
            <person name="Hilgarth M."/>
        </authorList>
    </citation>
    <scope>NUCLEOTIDE SEQUENCE [LARGE SCALE GENOMIC DNA]</scope>
    <source>
        <strain evidence="2 5">TMW21897</strain>
    </source>
</reference>
<dbReference type="Pfam" id="PF13459">
    <property type="entry name" value="Fer4_15"/>
    <property type="match status" value="1"/>
</dbReference>
<keyword evidence="5" id="KW-1185">Reference proteome</keyword>
<reference evidence="3 4" key="1">
    <citation type="submission" date="2016-09" db="EMBL/GenBank/DDBJ databases">
        <title>Lactic acid bacteria from MAP meat Genome sequencing and assembly.</title>
        <authorList>
            <person name="Behr J."/>
            <person name="Hilgarth M."/>
            <person name="Vogel R.F."/>
        </authorList>
    </citation>
    <scope>NUCLEOTIDE SEQUENCE [LARGE SCALE GENOMIC DNA]</scope>
    <source>
        <strain evidence="3 4">TMW21615</strain>
    </source>
</reference>
<comment type="cofactor">
    <cofactor evidence="1">
        <name>[4Fe-4S] cluster</name>
        <dbReference type="ChEBI" id="CHEBI:49883"/>
    </cofactor>
</comment>
<dbReference type="Proteomes" id="UP001522462">
    <property type="component" value="Unassembled WGS sequence"/>
</dbReference>
<dbReference type="EMBL" id="JAAEDA010000001">
    <property type="protein sequence ID" value="MCJ1976644.1"/>
    <property type="molecule type" value="Genomic_DNA"/>
</dbReference>
<sequence length="67" mass="7449">MIIEILPEQCIACGLCHTYNKIFDYDIDGLVRFENDETVLKMASDPSLTQAAKACPTNAIKIKSELT</sequence>
<dbReference type="PANTHER" id="PTHR39163:SF1">
    <property type="entry name" value="FERREDOXIN"/>
    <property type="match status" value="1"/>
</dbReference>
<reference evidence="2" key="2">
    <citation type="submission" date="2020-01" db="EMBL/GenBank/DDBJ databases">
        <authorList>
            <person name="Hilgarth M."/>
            <person name="Vogel R.F."/>
        </authorList>
    </citation>
    <scope>NUCLEOTIDE SEQUENCE</scope>
    <source>
        <strain evidence="2">TMW21897</strain>
    </source>
</reference>
<evidence type="ECO:0000256" key="1">
    <source>
        <dbReference type="ARBA" id="ARBA00001966"/>
    </source>
</evidence>
<dbReference type="Proteomes" id="UP000516280">
    <property type="component" value="Chromosome"/>
</dbReference>
<evidence type="ECO:0000313" key="2">
    <source>
        <dbReference type="EMBL" id="MCJ1976644.1"/>
    </source>
</evidence>
<evidence type="ECO:0000313" key="3">
    <source>
        <dbReference type="EMBL" id="QDJ29070.1"/>
    </source>
</evidence>
<gene>
    <name evidence="3" type="ORF">BHS01_04065</name>
    <name evidence="2" type="ORF">GYN19_01550</name>
</gene>
<dbReference type="AlphaFoldDB" id="A0A7L4WI88"/>
<dbReference type="Gene3D" id="3.30.70.20">
    <property type="match status" value="1"/>
</dbReference>
<protein>
    <submittedName>
        <fullName evidence="3">Ferredoxin</fullName>
    </submittedName>
</protein>
<dbReference type="SUPFAM" id="SSF54862">
    <property type="entry name" value="4Fe-4S ferredoxins"/>
    <property type="match status" value="1"/>
</dbReference>
<accession>A0A7L4WI88</accession>
<evidence type="ECO:0000313" key="5">
    <source>
        <dbReference type="Proteomes" id="UP001522462"/>
    </source>
</evidence>
<evidence type="ECO:0000313" key="4">
    <source>
        <dbReference type="Proteomes" id="UP000516280"/>
    </source>
</evidence>
<name>A0A7L4WI88_9LACT</name>
<organism evidence="3 4">
    <name type="scientific">Pseudolactococcus paracarnosus</name>
    <dbReference type="NCBI Taxonomy" id="2749962"/>
    <lineage>
        <taxon>Bacteria</taxon>
        <taxon>Bacillati</taxon>
        <taxon>Bacillota</taxon>
        <taxon>Bacilli</taxon>
        <taxon>Lactobacillales</taxon>
        <taxon>Streptococcaceae</taxon>
        <taxon>Pseudolactococcus</taxon>
    </lineage>
</organism>
<dbReference type="EMBL" id="CP017195">
    <property type="protein sequence ID" value="QDJ29070.1"/>
    <property type="molecule type" value="Genomic_DNA"/>
</dbReference>
<proteinExistence type="predicted"/>
<dbReference type="RefSeq" id="WP_109834789.1">
    <property type="nucleotide sequence ID" value="NZ_CP017195.1"/>
</dbReference>
<dbReference type="InterPro" id="IPR052395">
    <property type="entry name" value="ET_Ferredoxin"/>
</dbReference>
<dbReference type="KEGG" id="lpaa:BHS01_04065"/>
<dbReference type="PANTHER" id="PTHR39163">
    <property type="entry name" value="FERREDOXIN"/>
    <property type="match status" value="1"/>
</dbReference>